<evidence type="ECO:0000313" key="2">
    <source>
        <dbReference type="EMBL" id="OHA18217.1"/>
    </source>
</evidence>
<sequence length="155" mass="17652">MIPYKHTQIGYLMLGVLCVALAFFIWIYGVITAETNMPNFAIGVMVFVVFILASFGTLKVSVDEQNVAIKFGYGIFRKRFLVSEIGSVKQVKNHWYYGWGIRLWFWPYMWIYNVSGFDAVELIMKNGKMCRIGTDIPQELETAIGHAMSSVGKNS</sequence>
<keyword evidence="1" id="KW-0472">Membrane</keyword>
<evidence type="ECO:0000313" key="3">
    <source>
        <dbReference type="Proteomes" id="UP000178873"/>
    </source>
</evidence>
<gene>
    <name evidence="2" type="ORF">A2664_01980</name>
</gene>
<organism evidence="2 3">
    <name type="scientific">Candidatus Taylorbacteria bacterium RIFCSPHIGHO2_01_FULL_46_22b</name>
    <dbReference type="NCBI Taxonomy" id="1802301"/>
    <lineage>
        <taxon>Bacteria</taxon>
        <taxon>Candidatus Tayloriibacteriota</taxon>
    </lineage>
</organism>
<proteinExistence type="predicted"/>
<keyword evidence="1" id="KW-0812">Transmembrane</keyword>
<evidence type="ECO:0000256" key="1">
    <source>
        <dbReference type="SAM" id="Phobius"/>
    </source>
</evidence>
<reference evidence="2 3" key="1">
    <citation type="journal article" date="2016" name="Nat. Commun.">
        <title>Thousands of microbial genomes shed light on interconnected biogeochemical processes in an aquifer system.</title>
        <authorList>
            <person name="Anantharaman K."/>
            <person name="Brown C.T."/>
            <person name="Hug L.A."/>
            <person name="Sharon I."/>
            <person name="Castelle C.J."/>
            <person name="Probst A.J."/>
            <person name="Thomas B.C."/>
            <person name="Singh A."/>
            <person name="Wilkins M.J."/>
            <person name="Karaoz U."/>
            <person name="Brodie E.L."/>
            <person name="Williams K.H."/>
            <person name="Hubbard S.S."/>
            <person name="Banfield J.F."/>
        </authorList>
    </citation>
    <scope>NUCLEOTIDE SEQUENCE [LARGE SCALE GENOMIC DNA]</scope>
</reference>
<dbReference type="AlphaFoldDB" id="A0A1G2M2Y4"/>
<dbReference type="STRING" id="1802301.A2664_01980"/>
<feature type="transmembrane region" description="Helical" evidence="1">
    <location>
        <begin position="12"/>
        <end position="31"/>
    </location>
</feature>
<evidence type="ECO:0008006" key="4">
    <source>
        <dbReference type="Google" id="ProtNLM"/>
    </source>
</evidence>
<comment type="caution">
    <text evidence="2">The sequence shown here is derived from an EMBL/GenBank/DDBJ whole genome shotgun (WGS) entry which is preliminary data.</text>
</comment>
<accession>A0A1G2M2Y4</accession>
<name>A0A1G2M2Y4_9BACT</name>
<dbReference type="Proteomes" id="UP000178873">
    <property type="component" value="Unassembled WGS sequence"/>
</dbReference>
<keyword evidence="1" id="KW-1133">Transmembrane helix</keyword>
<feature type="transmembrane region" description="Helical" evidence="1">
    <location>
        <begin position="37"/>
        <end position="58"/>
    </location>
</feature>
<protein>
    <recommendedName>
        <fullName evidence="4">DUF304 domain-containing protein</fullName>
    </recommendedName>
</protein>
<dbReference type="EMBL" id="MHRF01000007">
    <property type="protein sequence ID" value="OHA18217.1"/>
    <property type="molecule type" value="Genomic_DNA"/>
</dbReference>